<dbReference type="AlphaFoldDB" id="A0A1F4ZD33"/>
<dbReference type="EMBL" id="MEXN01000003">
    <property type="protein sequence ID" value="OGD04075.1"/>
    <property type="molecule type" value="Genomic_DNA"/>
</dbReference>
<evidence type="ECO:0000256" key="2">
    <source>
        <dbReference type="ARBA" id="ARBA00022840"/>
    </source>
</evidence>
<dbReference type="Pfam" id="PF10431">
    <property type="entry name" value="ClpB_D2-small"/>
    <property type="match status" value="1"/>
</dbReference>
<dbReference type="InterPro" id="IPR027417">
    <property type="entry name" value="P-loop_NTPase"/>
</dbReference>
<dbReference type="PANTHER" id="PTHR11638">
    <property type="entry name" value="ATP-DEPENDENT CLP PROTEASE"/>
    <property type="match status" value="1"/>
</dbReference>
<dbReference type="InterPro" id="IPR001270">
    <property type="entry name" value="ClpA/B"/>
</dbReference>
<dbReference type="SMART" id="SM00382">
    <property type="entry name" value="AAA"/>
    <property type="match status" value="2"/>
</dbReference>
<keyword evidence="2" id="KW-0067">ATP-binding</keyword>
<dbReference type="Pfam" id="PF07724">
    <property type="entry name" value="AAA_2"/>
    <property type="match status" value="1"/>
</dbReference>
<evidence type="ECO:0000313" key="8">
    <source>
        <dbReference type="Proteomes" id="UP000177080"/>
    </source>
</evidence>
<dbReference type="CDD" id="cd00009">
    <property type="entry name" value="AAA"/>
    <property type="match status" value="1"/>
</dbReference>
<feature type="transmembrane region" description="Helical" evidence="4">
    <location>
        <begin position="79"/>
        <end position="106"/>
    </location>
</feature>
<dbReference type="PANTHER" id="PTHR11638:SF175">
    <property type="entry name" value="ATP-DEPENDENT CLP PROTEASE, ATP-BINDING SUBUNIT CLPC"/>
    <property type="match status" value="1"/>
</dbReference>
<keyword evidence="4" id="KW-0472">Membrane</keyword>
<gene>
    <name evidence="7" type="ORF">A2989_01600</name>
</gene>
<keyword evidence="3" id="KW-0143">Chaperone</keyword>
<keyword evidence="1" id="KW-0547">Nucleotide-binding</keyword>
<sequence length="816" mass="91212">MSLISWHYSQGLKIYWRLWGYALLRVIHYFSLPQLPQSLFSPWKRLIDTSPTTGFNFSRELEKLSFNLISRGIGAVVRIFLFLTGVAVLLLILASGPVGLIFWLIFPPVSLTSFKEYQNRLDLVTAGLLYKIKAHPDRVLATVFSSPAGKFILTHTSLDPKELAKLPAPSLPWPEKLETFTEVIQFLLDHQVIKDEFLHPRGCNSQDLLAAAQWWDNLQPKDEKIPLRFGQPGVGTELLFGYTPTLDNFATDLATPQSFSSHLIVGRQDLISRMESALLSGNSVVLVGLPGVGKHTVALKFAYRAKEGLLNPKLSYRRILELDYNFLLSETLDINTKKFRLGQILAEASEAGNIILVIKDLHRLTNPQVEGVDFTDVFEQYLDKRDLKIIAISSSADYERFLSANQRLKKYLEPMEIIQPSPKEALDILITAANSAELTKNIIFALPALRQIIDGSDRFITDTPFPEKALDILDELVTYAGSHKVKTITVDHVNAILSQKTGISLTRLTPQDKKILANLETTLHSQLVGQDAAVSLIAKSLRARSLGTKNENRPIGSFLFLGPTGVGKTQTAKALAQVYYGSPSHILRFDMAEYAGFEGLSRLIGSVQQNLPGALTTAIKNRPTSLLLLDEIEKAPPQIYNLLLTLLDEGFITDAFNRKIICQHLFVIATSNAGSEYIRQLVSQGITGDRLQKTVIDYVQKIGTFSPEFLNRFDGVVVYSPLEPDQLVKIAHLMLVELKDRLHQQGIELIITDELCRYLAKTGYEPENGARPMRRLVDLDLGDFLARELLSGEISEGSRIEITPDLASHTYKIKKV</sequence>
<dbReference type="InterPro" id="IPR019489">
    <property type="entry name" value="Clp_ATPase_C"/>
</dbReference>
<keyword evidence="4" id="KW-1133">Transmembrane helix</keyword>
<evidence type="ECO:0000259" key="6">
    <source>
        <dbReference type="SMART" id="SM01086"/>
    </source>
</evidence>
<protein>
    <recommendedName>
        <fullName evidence="9">Sigma-54 factor interaction domain-containing protein</fullName>
    </recommendedName>
</protein>
<evidence type="ECO:0000256" key="3">
    <source>
        <dbReference type="ARBA" id="ARBA00023186"/>
    </source>
</evidence>
<dbReference type="GO" id="GO:0005737">
    <property type="term" value="C:cytoplasm"/>
    <property type="evidence" value="ECO:0007669"/>
    <property type="project" value="TreeGrafter"/>
</dbReference>
<reference evidence="7 8" key="1">
    <citation type="journal article" date="2016" name="Nat. Commun.">
        <title>Thousands of microbial genomes shed light on interconnected biogeochemical processes in an aquifer system.</title>
        <authorList>
            <person name="Anantharaman K."/>
            <person name="Brown C.T."/>
            <person name="Hug L.A."/>
            <person name="Sharon I."/>
            <person name="Castelle C.J."/>
            <person name="Probst A.J."/>
            <person name="Thomas B.C."/>
            <person name="Singh A."/>
            <person name="Wilkins M.J."/>
            <person name="Karaoz U."/>
            <person name="Brodie E.L."/>
            <person name="Williams K.H."/>
            <person name="Hubbard S.S."/>
            <person name="Banfield J.F."/>
        </authorList>
    </citation>
    <scope>NUCLEOTIDE SEQUENCE [LARGE SCALE GENOMIC DNA]</scope>
</reference>
<evidence type="ECO:0008006" key="9">
    <source>
        <dbReference type="Google" id="ProtNLM"/>
    </source>
</evidence>
<dbReference type="STRING" id="1797259.A2989_01600"/>
<dbReference type="Proteomes" id="UP000177080">
    <property type="component" value="Unassembled WGS sequence"/>
</dbReference>
<dbReference type="InterPro" id="IPR050130">
    <property type="entry name" value="ClpA_ClpB"/>
</dbReference>
<dbReference type="PRINTS" id="PR00300">
    <property type="entry name" value="CLPPROTEASEA"/>
</dbReference>
<dbReference type="Gene3D" id="1.10.8.60">
    <property type="match status" value="2"/>
</dbReference>
<evidence type="ECO:0000256" key="4">
    <source>
        <dbReference type="SAM" id="Phobius"/>
    </source>
</evidence>
<dbReference type="Gene3D" id="3.40.50.300">
    <property type="entry name" value="P-loop containing nucleotide triphosphate hydrolases"/>
    <property type="match status" value="2"/>
</dbReference>
<keyword evidence="4" id="KW-0812">Transmembrane</keyword>
<feature type="domain" description="AAA+ ATPase" evidence="5">
    <location>
        <begin position="280"/>
        <end position="459"/>
    </location>
</feature>
<accession>A0A1F4ZD33</accession>
<dbReference type="GO" id="GO:0034605">
    <property type="term" value="P:cellular response to heat"/>
    <property type="evidence" value="ECO:0007669"/>
    <property type="project" value="TreeGrafter"/>
</dbReference>
<feature type="domain" description="AAA+ ATPase" evidence="5">
    <location>
        <begin position="554"/>
        <end position="706"/>
    </location>
</feature>
<dbReference type="InterPro" id="IPR003593">
    <property type="entry name" value="AAA+_ATPase"/>
</dbReference>
<comment type="caution">
    <text evidence="7">The sequence shown here is derived from an EMBL/GenBank/DDBJ whole genome shotgun (WGS) entry which is preliminary data.</text>
</comment>
<organism evidence="7 8">
    <name type="scientific">Candidatus Amesbacteria bacterium RIFCSPLOWO2_01_FULL_48_25</name>
    <dbReference type="NCBI Taxonomy" id="1797259"/>
    <lineage>
        <taxon>Bacteria</taxon>
        <taxon>Candidatus Amesiibacteriota</taxon>
    </lineage>
</organism>
<evidence type="ECO:0000256" key="1">
    <source>
        <dbReference type="ARBA" id="ARBA00022741"/>
    </source>
</evidence>
<evidence type="ECO:0000259" key="5">
    <source>
        <dbReference type="SMART" id="SM00382"/>
    </source>
</evidence>
<dbReference type="GO" id="GO:0005524">
    <property type="term" value="F:ATP binding"/>
    <property type="evidence" value="ECO:0007669"/>
    <property type="project" value="UniProtKB-KW"/>
</dbReference>
<dbReference type="CDD" id="cd19499">
    <property type="entry name" value="RecA-like_ClpB_Hsp104-like"/>
    <property type="match status" value="1"/>
</dbReference>
<dbReference type="InterPro" id="IPR041546">
    <property type="entry name" value="ClpA/ClpB_AAA_lid"/>
</dbReference>
<dbReference type="GO" id="GO:0016887">
    <property type="term" value="F:ATP hydrolysis activity"/>
    <property type="evidence" value="ECO:0007669"/>
    <property type="project" value="InterPro"/>
</dbReference>
<dbReference type="Pfam" id="PF17871">
    <property type="entry name" value="AAA_lid_9"/>
    <property type="match status" value="1"/>
</dbReference>
<dbReference type="InterPro" id="IPR003959">
    <property type="entry name" value="ATPase_AAA_core"/>
</dbReference>
<dbReference type="SMART" id="SM01086">
    <property type="entry name" value="ClpB_D2-small"/>
    <property type="match status" value="1"/>
</dbReference>
<evidence type="ECO:0000313" key="7">
    <source>
        <dbReference type="EMBL" id="OGD04075.1"/>
    </source>
</evidence>
<dbReference type="SUPFAM" id="SSF52540">
    <property type="entry name" value="P-loop containing nucleoside triphosphate hydrolases"/>
    <property type="match status" value="2"/>
</dbReference>
<proteinExistence type="predicted"/>
<feature type="domain" description="Clp ATPase C-terminal" evidence="6">
    <location>
        <begin position="722"/>
        <end position="811"/>
    </location>
</feature>
<name>A0A1F4ZD33_9BACT</name>